<reference evidence="1 2" key="1">
    <citation type="submission" date="2018-01" db="EMBL/GenBank/DDBJ databases">
        <title>Genome characterization of the sugarcane-associated fungus Trichoderma ghanense CCMA-1212 and their application in lignocelulose bioconversion.</title>
        <authorList>
            <person name="Steindorff A.S."/>
            <person name="Mendes T.D."/>
            <person name="Vilela E.S.D."/>
            <person name="Rodrigues D.S."/>
            <person name="Formighieri E.F."/>
            <person name="Melo I.S."/>
            <person name="Favaro L.C.L."/>
        </authorList>
    </citation>
    <scope>NUCLEOTIDE SEQUENCE [LARGE SCALE GENOMIC DNA]</scope>
    <source>
        <strain evidence="1 2">CCMA-1212</strain>
    </source>
</reference>
<dbReference type="Proteomes" id="UP001642720">
    <property type="component" value="Unassembled WGS sequence"/>
</dbReference>
<proteinExistence type="predicted"/>
<evidence type="ECO:0000313" key="2">
    <source>
        <dbReference type="Proteomes" id="UP001642720"/>
    </source>
</evidence>
<organism evidence="1 2">
    <name type="scientific">Trichoderma ghanense</name>
    <dbReference type="NCBI Taxonomy" id="65468"/>
    <lineage>
        <taxon>Eukaryota</taxon>
        <taxon>Fungi</taxon>
        <taxon>Dikarya</taxon>
        <taxon>Ascomycota</taxon>
        <taxon>Pezizomycotina</taxon>
        <taxon>Sordariomycetes</taxon>
        <taxon>Hypocreomycetidae</taxon>
        <taxon>Hypocreales</taxon>
        <taxon>Hypocreaceae</taxon>
        <taxon>Trichoderma</taxon>
    </lineage>
</organism>
<comment type="caution">
    <text evidence="1">The sequence shown here is derived from an EMBL/GenBank/DDBJ whole genome shotgun (WGS) entry which is preliminary data.</text>
</comment>
<evidence type="ECO:0000313" key="1">
    <source>
        <dbReference type="EMBL" id="TFB05058.1"/>
    </source>
</evidence>
<gene>
    <name evidence="1" type="ORF">CCMA1212_002636</name>
</gene>
<dbReference type="GeneID" id="300574464"/>
<protein>
    <submittedName>
        <fullName evidence="1">Uncharacterized protein</fullName>
    </submittedName>
</protein>
<sequence>MSITTYDEVRGRHAEHCTELHHPRPLIPNITQKQLDEIVFLQRGPDGLIWEHFRASGFPPPHLGRLVPLALDLSWPSAILQQSAAELRSLGGVDKPLSPLAFRTEATGMEQRKKAPGRQPNRAPRCLTQQLRMQGPLLRVQAITSDDTTVLLVPGLVRKALGELKPLARNDPTATSLLGASQERDVIFRGRSPSCHCRVLGLSRLGCSASAQIAQGQSMA</sequence>
<keyword evidence="2" id="KW-1185">Reference proteome</keyword>
<dbReference type="EMBL" id="PPTA01000003">
    <property type="protein sequence ID" value="TFB05058.1"/>
    <property type="molecule type" value="Genomic_DNA"/>
</dbReference>
<name>A0ABY2H9Z1_9HYPO</name>
<dbReference type="RefSeq" id="XP_073561259.1">
    <property type="nucleotide sequence ID" value="XM_073700014.1"/>
</dbReference>
<accession>A0ABY2H9Z1</accession>